<dbReference type="OrthoDB" id="6159137at2759"/>
<keyword evidence="1" id="KW-0677">Repeat</keyword>
<comment type="caution">
    <text evidence="6">The sequence shown here is derived from an EMBL/GenBank/DDBJ whole genome shotgun (WGS) entry which is preliminary data.</text>
</comment>
<keyword evidence="7" id="KW-1185">Reference proteome</keyword>
<feature type="domain" description="RRM" evidence="5">
    <location>
        <begin position="502"/>
        <end position="579"/>
    </location>
</feature>
<feature type="region of interest" description="Disordered" evidence="4">
    <location>
        <begin position="599"/>
        <end position="623"/>
    </location>
</feature>
<feature type="region of interest" description="Disordered" evidence="4">
    <location>
        <begin position="816"/>
        <end position="847"/>
    </location>
</feature>
<dbReference type="PANTHER" id="PTHR24012">
    <property type="entry name" value="RNA BINDING PROTEIN"/>
    <property type="match status" value="1"/>
</dbReference>
<dbReference type="SMART" id="SM00360">
    <property type="entry name" value="RRM"/>
    <property type="match status" value="1"/>
</dbReference>
<reference evidence="6 7" key="1">
    <citation type="submission" date="2016-06" db="EMBL/GenBank/DDBJ databases">
        <title>Evolution of pathogenesis and genome organization in the Tremellales.</title>
        <authorList>
            <person name="Cuomo C."/>
            <person name="Litvintseva A."/>
            <person name="Heitman J."/>
            <person name="Chen Y."/>
            <person name="Sun S."/>
            <person name="Springer D."/>
            <person name="Dromer F."/>
            <person name="Young S."/>
            <person name="Zeng Q."/>
            <person name="Chapman S."/>
            <person name="Gujja S."/>
            <person name="Saif S."/>
            <person name="Birren B."/>
        </authorList>
    </citation>
    <scope>NUCLEOTIDE SEQUENCE [LARGE SCALE GENOMIC DNA]</scope>
    <source>
        <strain evidence="6 7">ATCC 28783</strain>
    </source>
</reference>
<feature type="compositionally biased region" description="Polar residues" evidence="4">
    <location>
        <begin position="10"/>
        <end position="21"/>
    </location>
</feature>
<feature type="region of interest" description="Disordered" evidence="4">
    <location>
        <begin position="1"/>
        <end position="21"/>
    </location>
</feature>
<sequence length="988" mass="107871">MSGLTLMNPHRSTSSKTSLGSRGYNHSISAFPHPDPTTFPRVFPTYNASFQLALNQSVQGLGNTYTPLQSQSQWPVPPLPQLPHNQIIPPAQPIAMAVGAQQGTPRPHPYLNAAVIYISGVPPDLQEVEIVKCLRECLPFKIQLNHPVPNRDRHKPDAYYDWMTRQVLLIAQAEKALAILPFHFAFVMKNMTVSPAPPPSYLPFPDPTTRIRYIRPQRLVFPPEPSPSRDGILPTAWPTSGDIFEALRPWGSLRQVNVWRDEDGAELEGEEHNWRALAEFWHEDEAERFSTGFGATASYLKGWQIFVIAGAQSEPISQPSFVPSIPTPQPPHPSAITLPSHNVQYLPQTPAQLSSEAFKQSVGIMSIRDSPEHGVVPVIPGMGVPPTPPYTEVVPWSAHNVFAGKNDYDVSLPFSPTADSHRGSQLSTKGSIGSLNSLSRSVSGTPRKWSLDVSETVSGEYKAVGLIANDGMYIQHGPGQHIRPAPVSGPGSTSASGLVDYANVFVKSLDPDINSDFLKHLFEPMGRIVSAKVMRDDLGRSRGYGFVSFQSPEMAAAAIAQFNGTTVGRQQIQVTLHEPRKLRPEKIAERKALGLPASFGRASGQRARSSTSPQRTDAKWRSRNYSSISPFATTDDIRLLSPQSRKVELEKRVDPRVRTFAQLNAVPEGFIQPAVSALVQSDLELISLLHDPHQLQIRIAETIGTLQGDPDLDVHVATSESSPPSMGVPPHLHPSNPVSLSPISLQSVSSLPLSSRESDTLHAEVARIDPMEVDQVMTILLSTVTIEELRHCLSSKSYLAATYNVAKKELIRRQEVTAPTVPAPTPVNQSPSPPRSSLEPNQDPPTILDIPSATLPALAALSARDIVANLTYEGSDILLFKLNLGRPAAQEVSGLAAWSDKVMKKPMIERKTEMAAMLAKRLDGGLVKRSQKMKVAMGIVNGETDDGALCRLLAYPAILDAKAKIQMEAVNTIRPIEHDPTPPPVLSQ</sequence>
<evidence type="ECO:0000259" key="5">
    <source>
        <dbReference type="PROSITE" id="PS50102"/>
    </source>
</evidence>
<organism evidence="6 7">
    <name type="scientific">Tremella mesenterica</name>
    <name type="common">Jelly fungus</name>
    <dbReference type="NCBI Taxonomy" id="5217"/>
    <lineage>
        <taxon>Eukaryota</taxon>
        <taxon>Fungi</taxon>
        <taxon>Dikarya</taxon>
        <taxon>Basidiomycota</taxon>
        <taxon>Agaricomycotina</taxon>
        <taxon>Tremellomycetes</taxon>
        <taxon>Tremellales</taxon>
        <taxon>Tremellaceae</taxon>
        <taxon>Tremella</taxon>
    </lineage>
</organism>
<dbReference type="Pfam" id="PF00076">
    <property type="entry name" value="RRM_1"/>
    <property type="match status" value="1"/>
</dbReference>
<evidence type="ECO:0000256" key="2">
    <source>
        <dbReference type="ARBA" id="ARBA00022884"/>
    </source>
</evidence>
<dbReference type="EMBL" id="SDIL01000097">
    <property type="protein sequence ID" value="RXK36430.1"/>
    <property type="molecule type" value="Genomic_DNA"/>
</dbReference>
<dbReference type="SUPFAM" id="SSF54928">
    <property type="entry name" value="RNA-binding domain, RBD"/>
    <property type="match status" value="1"/>
</dbReference>
<dbReference type="InterPro" id="IPR000504">
    <property type="entry name" value="RRM_dom"/>
</dbReference>
<accession>A0A4V1M3C9</accession>
<evidence type="ECO:0000256" key="3">
    <source>
        <dbReference type="PROSITE-ProRule" id="PRU00176"/>
    </source>
</evidence>
<dbReference type="Gene3D" id="3.30.70.330">
    <property type="match status" value="1"/>
</dbReference>
<proteinExistence type="predicted"/>
<evidence type="ECO:0000256" key="4">
    <source>
        <dbReference type="SAM" id="MobiDB-lite"/>
    </source>
</evidence>
<feature type="compositionally biased region" description="Polar residues" evidence="4">
    <location>
        <begin position="606"/>
        <end position="615"/>
    </location>
</feature>
<dbReference type="STRING" id="5217.A0A4V1M3C9"/>
<dbReference type="VEuPathDB" id="FungiDB:TREMEDRAFT_30506"/>
<evidence type="ECO:0000313" key="7">
    <source>
        <dbReference type="Proteomes" id="UP000289152"/>
    </source>
</evidence>
<dbReference type="PROSITE" id="PS50102">
    <property type="entry name" value="RRM"/>
    <property type="match status" value="1"/>
</dbReference>
<dbReference type="InterPro" id="IPR012677">
    <property type="entry name" value="Nucleotide-bd_a/b_plait_sf"/>
</dbReference>
<dbReference type="AlphaFoldDB" id="A0A4V1M3C9"/>
<gene>
    <name evidence="6" type="ORF">M231_06274</name>
</gene>
<protein>
    <recommendedName>
        <fullName evidence="5">RRM domain-containing protein</fullName>
    </recommendedName>
</protein>
<dbReference type="InterPro" id="IPR035979">
    <property type="entry name" value="RBD_domain_sf"/>
</dbReference>
<evidence type="ECO:0000313" key="6">
    <source>
        <dbReference type="EMBL" id="RXK36430.1"/>
    </source>
</evidence>
<name>A0A4V1M3C9_TREME</name>
<dbReference type="GO" id="GO:0003723">
    <property type="term" value="F:RNA binding"/>
    <property type="evidence" value="ECO:0007669"/>
    <property type="project" value="UniProtKB-UniRule"/>
</dbReference>
<keyword evidence="2 3" id="KW-0694">RNA-binding</keyword>
<evidence type="ECO:0000256" key="1">
    <source>
        <dbReference type="ARBA" id="ARBA00022737"/>
    </source>
</evidence>
<dbReference type="Proteomes" id="UP000289152">
    <property type="component" value="Unassembled WGS sequence"/>
</dbReference>
<dbReference type="InParanoid" id="A0A4V1M3C9"/>